<feature type="region of interest" description="Disordered" evidence="1">
    <location>
        <begin position="215"/>
        <end position="238"/>
    </location>
</feature>
<keyword evidence="2" id="KW-0812">Transmembrane</keyword>
<accession>A0A5C5WGC0</accession>
<sequence length="238" mass="27419">MPYPPNWMLRQILAPVIRPATRLIIGMLAIPILRLLRKKVARTKEWDDEFEKDVEQWFRSSLLLFFATKNVELWLGSWLDLKFNFTLDHWWVTAGRLLLAVGVVESMPDQELFSIVHPGPPRLKWVKERGIFGNISDQFRPMLRGLVCQHLNRSSPVLAIMAAIMGGTVGWVCYAMAITQYLIIGLVTSRDKARDVLSEFDRQVARRRQELVEEFEIEGESSTDEELPEPSESDPKAI</sequence>
<proteinExistence type="predicted"/>
<feature type="transmembrane region" description="Helical" evidence="2">
    <location>
        <begin position="159"/>
        <end position="184"/>
    </location>
</feature>
<evidence type="ECO:0000256" key="2">
    <source>
        <dbReference type="SAM" id="Phobius"/>
    </source>
</evidence>
<comment type="caution">
    <text evidence="3">The sequence shown here is derived from an EMBL/GenBank/DDBJ whole genome shotgun (WGS) entry which is preliminary data.</text>
</comment>
<evidence type="ECO:0000313" key="3">
    <source>
        <dbReference type="EMBL" id="TWT49063.1"/>
    </source>
</evidence>
<evidence type="ECO:0000313" key="4">
    <source>
        <dbReference type="Proteomes" id="UP000317243"/>
    </source>
</evidence>
<evidence type="ECO:0000256" key="1">
    <source>
        <dbReference type="SAM" id="MobiDB-lite"/>
    </source>
</evidence>
<feature type="transmembrane region" description="Helical" evidence="2">
    <location>
        <begin position="12"/>
        <end position="36"/>
    </location>
</feature>
<keyword evidence="2" id="KW-0472">Membrane</keyword>
<reference evidence="3 4" key="1">
    <citation type="submission" date="2019-02" db="EMBL/GenBank/DDBJ databases">
        <title>Deep-cultivation of Planctomycetes and their phenomic and genomic characterization uncovers novel biology.</title>
        <authorList>
            <person name="Wiegand S."/>
            <person name="Jogler M."/>
            <person name="Boedeker C."/>
            <person name="Pinto D."/>
            <person name="Vollmers J."/>
            <person name="Rivas-Marin E."/>
            <person name="Kohn T."/>
            <person name="Peeters S.H."/>
            <person name="Heuer A."/>
            <person name="Rast P."/>
            <person name="Oberbeckmann S."/>
            <person name="Bunk B."/>
            <person name="Jeske O."/>
            <person name="Meyerdierks A."/>
            <person name="Storesund J.E."/>
            <person name="Kallscheuer N."/>
            <person name="Luecker S."/>
            <person name="Lage O.M."/>
            <person name="Pohl T."/>
            <person name="Merkel B.J."/>
            <person name="Hornburger P."/>
            <person name="Mueller R.-W."/>
            <person name="Bruemmer F."/>
            <person name="Labrenz M."/>
            <person name="Spormann A.M."/>
            <person name="Op Den Camp H."/>
            <person name="Overmann J."/>
            <person name="Amann R."/>
            <person name="Jetten M.S.M."/>
            <person name="Mascher T."/>
            <person name="Medema M.H."/>
            <person name="Devos D.P."/>
            <person name="Kaster A.-K."/>
            <person name="Ovreas L."/>
            <person name="Rohde M."/>
            <person name="Galperin M.Y."/>
            <person name="Jogler C."/>
        </authorList>
    </citation>
    <scope>NUCLEOTIDE SEQUENCE [LARGE SCALE GENOMIC DNA]</scope>
    <source>
        <strain evidence="3 4">KOR42</strain>
    </source>
</reference>
<organism evidence="3 4">
    <name type="scientific">Thalassoglobus neptunius</name>
    <dbReference type="NCBI Taxonomy" id="1938619"/>
    <lineage>
        <taxon>Bacteria</taxon>
        <taxon>Pseudomonadati</taxon>
        <taxon>Planctomycetota</taxon>
        <taxon>Planctomycetia</taxon>
        <taxon>Planctomycetales</taxon>
        <taxon>Planctomycetaceae</taxon>
        <taxon>Thalassoglobus</taxon>
    </lineage>
</organism>
<dbReference type="RefSeq" id="WP_231741005.1">
    <property type="nucleotide sequence ID" value="NZ_SIHI01000019.1"/>
</dbReference>
<dbReference type="AlphaFoldDB" id="A0A5C5WGC0"/>
<dbReference type="EMBL" id="SIHI01000019">
    <property type="protein sequence ID" value="TWT49063.1"/>
    <property type="molecule type" value="Genomic_DNA"/>
</dbReference>
<keyword evidence="2" id="KW-1133">Transmembrane helix</keyword>
<feature type="compositionally biased region" description="Acidic residues" evidence="1">
    <location>
        <begin position="215"/>
        <end position="232"/>
    </location>
</feature>
<gene>
    <name evidence="3" type="ORF">KOR42_39800</name>
</gene>
<protein>
    <submittedName>
        <fullName evidence="3">Uncharacterized protein</fullName>
    </submittedName>
</protein>
<name>A0A5C5WGC0_9PLAN</name>
<keyword evidence="4" id="KW-1185">Reference proteome</keyword>
<dbReference type="Proteomes" id="UP000317243">
    <property type="component" value="Unassembled WGS sequence"/>
</dbReference>